<dbReference type="InterPro" id="IPR011990">
    <property type="entry name" value="TPR-like_helical_dom_sf"/>
</dbReference>
<evidence type="ECO:0000256" key="2">
    <source>
        <dbReference type="ARBA" id="ARBA00022946"/>
    </source>
</evidence>
<reference evidence="4" key="1">
    <citation type="submission" date="2015-12" db="EMBL/GenBank/DDBJ databases">
        <title>Update maize B73 reference genome by single molecule sequencing technologies.</title>
        <authorList>
            <consortium name="Maize Genome Sequencing Project"/>
            <person name="Ware D."/>
        </authorList>
    </citation>
    <scope>NUCLEOTIDE SEQUENCE [LARGE SCALE GENOMIC DNA]</scope>
    <source>
        <tissue evidence="4">Seedling</tissue>
    </source>
</reference>
<dbReference type="InterPro" id="IPR046960">
    <property type="entry name" value="PPR_At4g14850-like_plant"/>
</dbReference>
<keyword evidence="1" id="KW-0677">Repeat</keyword>
<dbReference type="InterPro" id="IPR002885">
    <property type="entry name" value="PPR_rpt"/>
</dbReference>
<dbReference type="GO" id="GO:0009451">
    <property type="term" value="P:RNA modification"/>
    <property type="evidence" value="ECO:0007669"/>
    <property type="project" value="InterPro"/>
</dbReference>
<gene>
    <name evidence="4" type="ORF">ZEAMMB73_Zm00001d044353</name>
</gene>
<accession>A0A1D6NL50</accession>
<feature type="repeat" description="PPR" evidence="3">
    <location>
        <begin position="147"/>
        <end position="181"/>
    </location>
</feature>
<evidence type="ECO:0000256" key="3">
    <source>
        <dbReference type="PROSITE-ProRule" id="PRU00708"/>
    </source>
</evidence>
<protein>
    <submittedName>
        <fullName evidence="4">Pentatricopeptide repeat-containing protein</fullName>
    </submittedName>
</protein>
<name>A0A1D6NL50_MAIZE</name>
<dbReference type="Pfam" id="PF20431">
    <property type="entry name" value="E_motif"/>
    <property type="match status" value="1"/>
</dbReference>
<dbReference type="FunFam" id="1.25.40.10:FF:000938">
    <property type="entry name" value="Pentatricopeptide repeat-containing protein"/>
    <property type="match status" value="1"/>
</dbReference>
<dbReference type="AlphaFoldDB" id="A0A1D6NL50"/>
<dbReference type="PANTHER" id="PTHR24015">
    <property type="entry name" value="OS07G0578800 PROTEIN-RELATED"/>
    <property type="match status" value="1"/>
</dbReference>
<evidence type="ECO:0000313" key="4">
    <source>
        <dbReference type="EMBL" id="ONM40953.1"/>
    </source>
</evidence>
<evidence type="ECO:0000256" key="1">
    <source>
        <dbReference type="ARBA" id="ARBA00022737"/>
    </source>
</evidence>
<dbReference type="EMBL" id="CM007649">
    <property type="protein sequence ID" value="ONM40953.1"/>
    <property type="molecule type" value="Genomic_DNA"/>
</dbReference>
<dbReference type="NCBIfam" id="TIGR00756">
    <property type="entry name" value="PPR"/>
    <property type="match status" value="1"/>
</dbReference>
<sequence length="435" mass="47361">MSHAQFIEHLRCAASSDRTPRTGEALHGWALKSGAASHAPVSNSLITFYCSLPRPLLGAAYVVFADIPAALRDVASWNSLLNPLSRHHPVSALSHFRSMMSSPEAVLPSPHSFAAAFTAAARVPSASAGAVTHALACKLPSSCGSNNVFVSTALLNMYCKLGAVSDAKRVFDGMLHRNAVSWAAMVSGYATGKCSEEAFELFRLMLQKCPLEKNEFVTTAVLSAVSVPLGLLMGTQLHGLVLKDGLVGFVSVENSLVTMYAKAECMDAAMRVFGSSKERNSITWSAMITGRAGQLKEAKDFIDSITIDHGEQLMELGTEDSSAYILLSNIYAAQRKWNDVERIDPMMSDKHPVKAMCDIRDLGLFYVVFSFPDKSNPPVFDKCDWHCVSHIEAAWDLAYSIASVCSAMVLIPSHRSEILSYFLIHEHPEMLKQPL</sequence>
<dbReference type="GO" id="GO:0003723">
    <property type="term" value="F:RNA binding"/>
    <property type="evidence" value="ECO:0007669"/>
    <property type="project" value="InterPro"/>
</dbReference>
<dbReference type="ExpressionAtlas" id="A0A1D6NL50">
    <property type="expression patterns" value="baseline and differential"/>
</dbReference>
<dbReference type="InterPro" id="IPR046848">
    <property type="entry name" value="E_motif"/>
</dbReference>
<dbReference type="Pfam" id="PF01535">
    <property type="entry name" value="PPR"/>
    <property type="match status" value="3"/>
</dbReference>
<dbReference type="PROSITE" id="PS51375">
    <property type="entry name" value="PPR"/>
    <property type="match status" value="1"/>
</dbReference>
<proteinExistence type="predicted"/>
<keyword evidence="2" id="KW-0809">Transit peptide</keyword>
<dbReference type="Gene3D" id="1.25.40.10">
    <property type="entry name" value="Tetratricopeptide repeat domain"/>
    <property type="match status" value="2"/>
</dbReference>
<organism evidence="4">
    <name type="scientific">Zea mays</name>
    <name type="common">Maize</name>
    <dbReference type="NCBI Taxonomy" id="4577"/>
    <lineage>
        <taxon>Eukaryota</taxon>
        <taxon>Viridiplantae</taxon>
        <taxon>Streptophyta</taxon>
        <taxon>Embryophyta</taxon>
        <taxon>Tracheophyta</taxon>
        <taxon>Spermatophyta</taxon>
        <taxon>Magnoliopsida</taxon>
        <taxon>Liliopsida</taxon>
        <taxon>Poales</taxon>
        <taxon>Poaceae</taxon>
        <taxon>PACMAD clade</taxon>
        <taxon>Panicoideae</taxon>
        <taxon>Andropogonodae</taxon>
        <taxon>Andropogoneae</taxon>
        <taxon>Tripsacinae</taxon>
        <taxon>Zea</taxon>
    </lineage>
</organism>